<comment type="caution">
    <text evidence="1">The sequence shown here is derived from an EMBL/GenBank/DDBJ whole genome shotgun (WGS) entry which is preliminary data.</text>
</comment>
<dbReference type="Proteomes" id="UP001630127">
    <property type="component" value="Unassembled WGS sequence"/>
</dbReference>
<name>A0ABD2ZN56_9GENT</name>
<accession>A0ABD2ZN56</accession>
<proteinExistence type="predicted"/>
<dbReference type="AlphaFoldDB" id="A0ABD2ZN56"/>
<organism evidence="1 2">
    <name type="scientific">Cinchona calisaya</name>
    <dbReference type="NCBI Taxonomy" id="153742"/>
    <lineage>
        <taxon>Eukaryota</taxon>
        <taxon>Viridiplantae</taxon>
        <taxon>Streptophyta</taxon>
        <taxon>Embryophyta</taxon>
        <taxon>Tracheophyta</taxon>
        <taxon>Spermatophyta</taxon>
        <taxon>Magnoliopsida</taxon>
        <taxon>eudicotyledons</taxon>
        <taxon>Gunneridae</taxon>
        <taxon>Pentapetalae</taxon>
        <taxon>asterids</taxon>
        <taxon>lamiids</taxon>
        <taxon>Gentianales</taxon>
        <taxon>Rubiaceae</taxon>
        <taxon>Cinchonoideae</taxon>
        <taxon>Cinchoneae</taxon>
        <taxon>Cinchona</taxon>
    </lineage>
</organism>
<reference evidence="1 2" key="1">
    <citation type="submission" date="2024-11" db="EMBL/GenBank/DDBJ databases">
        <title>A near-complete genome assembly of Cinchona calisaya.</title>
        <authorList>
            <person name="Lian D.C."/>
            <person name="Zhao X.W."/>
            <person name="Wei L."/>
        </authorList>
    </citation>
    <scope>NUCLEOTIDE SEQUENCE [LARGE SCALE GENOMIC DNA]</scope>
    <source>
        <tissue evidence="1">Nenye</tissue>
    </source>
</reference>
<gene>
    <name evidence="1" type="ORF">ACH5RR_017764</name>
</gene>
<sequence>MEYTGVYVNGDFGQELKYSSTNSVDSSKELATIISDEQPHIQEMLAEYSEGPSLCLTTAALPTSNDNNKEDLDITSVSFLLKLRVIHHQKVRYLTAPMDFTKVDANDTTVFISRRRKSIATAAKLSQSETYKVVDAVAA</sequence>
<keyword evidence="2" id="KW-1185">Reference proteome</keyword>
<dbReference type="EMBL" id="JBJUIK010000008">
    <property type="protein sequence ID" value="KAL3519615.1"/>
    <property type="molecule type" value="Genomic_DNA"/>
</dbReference>
<evidence type="ECO:0000313" key="2">
    <source>
        <dbReference type="Proteomes" id="UP001630127"/>
    </source>
</evidence>
<evidence type="ECO:0000313" key="1">
    <source>
        <dbReference type="EMBL" id="KAL3519615.1"/>
    </source>
</evidence>
<protein>
    <submittedName>
        <fullName evidence="1">Uncharacterized protein</fullName>
    </submittedName>
</protein>